<reference evidence="2" key="2">
    <citation type="submission" date="2004-02" db="EMBL/GenBank/DDBJ databases">
        <authorList>
            <consortium name="Genoscope"/>
            <consortium name="Whitehead Institute Centre for Genome Research"/>
        </authorList>
    </citation>
    <scope>NUCLEOTIDE SEQUENCE</scope>
</reference>
<accession>Q4T762</accession>
<dbReference type="AlphaFoldDB" id="Q4T762"/>
<reference evidence="2" key="1">
    <citation type="journal article" date="2004" name="Nature">
        <title>Genome duplication in the teleost fish Tetraodon nigroviridis reveals the early vertebrate proto-karyotype.</title>
        <authorList>
            <person name="Jaillon O."/>
            <person name="Aury J.-M."/>
            <person name="Brunet F."/>
            <person name="Petit J.-L."/>
            <person name="Stange-Thomann N."/>
            <person name="Mauceli E."/>
            <person name="Bouneau L."/>
            <person name="Fischer C."/>
            <person name="Ozouf-Costaz C."/>
            <person name="Bernot A."/>
            <person name="Nicaud S."/>
            <person name="Jaffe D."/>
            <person name="Fisher S."/>
            <person name="Lutfalla G."/>
            <person name="Dossat C."/>
            <person name="Segurens B."/>
            <person name="Dasilva C."/>
            <person name="Salanoubat M."/>
            <person name="Levy M."/>
            <person name="Boudet N."/>
            <person name="Castellano S."/>
            <person name="Anthouard V."/>
            <person name="Jubin C."/>
            <person name="Castelli V."/>
            <person name="Katinka M."/>
            <person name="Vacherie B."/>
            <person name="Biemont C."/>
            <person name="Skalli Z."/>
            <person name="Cattolico L."/>
            <person name="Poulain J."/>
            <person name="De Berardinis V."/>
            <person name="Cruaud C."/>
            <person name="Duprat S."/>
            <person name="Brottier P."/>
            <person name="Coutanceau J.-P."/>
            <person name="Gouzy J."/>
            <person name="Parra G."/>
            <person name="Lardier G."/>
            <person name="Chapple C."/>
            <person name="McKernan K.J."/>
            <person name="McEwan P."/>
            <person name="Bosak S."/>
            <person name="Kellis M."/>
            <person name="Volff J.-N."/>
            <person name="Guigo R."/>
            <person name="Zody M.C."/>
            <person name="Mesirov J."/>
            <person name="Lindblad-Toh K."/>
            <person name="Birren B."/>
            <person name="Nusbaum C."/>
            <person name="Kahn D."/>
            <person name="Robinson-Rechavi M."/>
            <person name="Laudet V."/>
            <person name="Schachter V."/>
            <person name="Quetier F."/>
            <person name="Saurin W."/>
            <person name="Scarpelli C."/>
            <person name="Wincker P."/>
            <person name="Lander E.S."/>
            <person name="Weissenbach J."/>
            <person name="Roest Crollius H."/>
        </authorList>
    </citation>
    <scope>NUCLEOTIDE SEQUENCE [LARGE SCALE GENOMIC DNA]</scope>
</reference>
<evidence type="ECO:0000256" key="1">
    <source>
        <dbReference type="SAM" id="SignalP"/>
    </source>
</evidence>
<dbReference type="KEGG" id="tng:GSTEN00005910G001"/>
<organism evidence="2">
    <name type="scientific">Tetraodon nigroviridis</name>
    <name type="common">Spotted green pufferfish</name>
    <name type="synonym">Chelonodon nigroviridis</name>
    <dbReference type="NCBI Taxonomy" id="99883"/>
    <lineage>
        <taxon>Eukaryota</taxon>
        <taxon>Metazoa</taxon>
        <taxon>Chordata</taxon>
        <taxon>Craniata</taxon>
        <taxon>Vertebrata</taxon>
        <taxon>Euteleostomi</taxon>
        <taxon>Actinopterygii</taxon>
        <taxon>Neopterygii</taxon>
        <taxon>Teleostei</taxon>
        <taxon>Neoteleostei</taxon>
        <taxon>Acanthomorphata</taxon>
        <taxon>Eupercaria</taxon>
        <taxon>Tetraodontiformes</taxon>
        <taxon>Tetradontoidea</taxon>
        <taxon>Tetraodontidae</taxon>
        <taxon>Tetraodon</taxon>
    </lineage>
</organism>
<dbReference type="EMBL" id="CAAE01008282">
    <property type="protein sequence ID" value="CAF91270.1"/>
    <property type="molecule type" value="Genomic_DNA"/>
</dbReference>
<feature type="signal peptide" evidence="1">
    <location>
        <begin position="1"/>
        <end position="19"/>
    </location>
</feature>
<proteinExistence type="predicted"/>
<feature type="chain" id="PRO_5004244564" evidence="1">
    <location>
        <begin position="20"/>
        <end position="126"/>
    </location>
</feature>
<gene>
    <name evidence="2" type="ORF">GSTENG00005910001</name>
</gene>
<sequence>MKSVVLVLHWLCIYTDRLALRGRVGTSCSVLLRAPREDIRLRVLLFTHGLFWHFIRLGFDQAVRRLGCSDGDHRQKGNDHRTFLYVLCQTFHFSIYMGRPSGAFWHLPECLQQKQREHEASLCEGP</sequence>
<keyword evidence="1" id="KW-0732">Signal</keyword>
<evidence type="ECO:0000313" key="2">
    <source>
        <dbReference type="EMBL" id="CAF91270.1"/>
    </source>
</evidence>
<protein>
    <submittedName>
        <fullName evidence="2">(spotted green pufferfish) hypothetical protein</fullName>
    </submittedName>
</protein>
<comment type="caution">
    <text evidence="2">The sequence shown here is derived from an EMBL/GenBank/DDBJ whole genome shotgun (WGS) entry which is preliminary data.</text>
</comment>
<name>Q4T762_TETNG</name>